<feature type="region of interest" description="Disordered" evidence="1">
    <location>
        <begin position="405"/>
        <end position="424"/>
    </location>
</feature>
<proteinExistence type="predicted"/>
<evidence type="ECO:0000313" key="5">
    <source>
        <dbReference type="Proteomes" id="UP001470230"/>
    </source>
</evidence>
<sequence length="424" mass="48963">MIWLLISISKSLLNRTFIARNNNFSKEWEYLGSASLENSKLNLLKNQLKEFGSSWCTHRLEESNYTLNFLFQIPIGEKASSMFGIWITKSFGLKGPAFGGPLSFKGIGILFQIKQSKLSVEIRQNEDEKLYELSSFSPIFSIIPKSPKLNVVISNDENSNLTIILNVDDQNHTIFSNTNHININKHWLGVTALNYPNASTPLYLETAKIIDSNTKESLVESFPYHQKEKSLNLINQMVSKVQNGNYNPNSSEIVKAIDQLGQTVDFISDEIDLDSIVRKTMIPFSQTWQKRSIKISKQIKTFSEKIKEELDAAEDQFNAFKNDIDKQIYKFYSNLSDIEESLYYTIVSFEFEYNTKLKKQNENLHQGTHVIAITMICVVETFLVALFFISSYQDEHAPKVVYVNRKPRTQPQKKRRKKRKYELP</sequence>
<dbReference type="Gene3D" id="2.60.120.200">
    <property type="match status" value="1"/>
</dbReference>
<protein>
    <recommendedName>
        <fullName evidence="3">L-type lectin-like domain-containing protein</fullName>
    </recommendedName>
</protein>
<evidence type="ECO:0000256" key="1">
    <source>
        <dbReference type="SAM" id="MobiDB-lite"/>
    </source>
</evidence>
<evidence type="ECO:0000313" key="4">
    <source>
        <dbReference type="EMBL" id="KAK8889200.1"/>
    </source>
</evidence>
<dbReference type="InterPro" id="IPR005052">
    <property type="entry name" value="Lectin_leg"/>
</dbReference>
<feature type="domain" description="L-type lectin-like" evidence="3">
    <location>
        <begin position="13"/>
        <end position="132"/>
    </location>
</feature>
<feature type="transmembrane region" description="Helical" evidence="2">
    <location>
        <begin position="370"/>
        <end position="389"/>
    </location>
</feature>
<dbReference type="SUPFAM" id="SSF49899">
    <property type="entry name" value="Concanavalin A-like lectins/glucanases"/>
    <property type="match status" value="1"/>
</dbReference>
<dbReference type="Proteomes" id="UP001470230">
    <property type="component" value="Unassembled WGS sequence"/>
</dbReference>
<evidence type="ECO:0000256" key="2">
    <source>
        <dbReference type="SAM" id="Phobius"/>
    </source>
</evidence>
<accession>A0ABR2KDI8</accession>
<name>A0ABR2KDI8_9EUKA</name>
<gene>
    <name evidence="4" type="ORF">M9Y10_033945</name>
</gene>
<dbReference type="InterPro" id="IPR013320">
    <property type="entry name" value="ConA-like_dom_sf"/>
</dbReference>
<dbReference type="Pfam" id="PF03388">
    <property type="entry name" value="Lectin_leg-like"/>
    <property type="match status" value="1"/>
</dbReference>
<reference evidence="4 5" key="1">
    <citation type="submission" date="2024-04" db="EMBL/GenBank/DDBJ databases">
        <title>Tritrichomonas musculus Genome.</title>
        <authorList>
            <person name="Alves-Ferreira E."/>
            <person name="Grigg M."/>
            <person name="Lorenzi H."/>
            <person name="Galac M."/>
        </authorList>
    </citation>
    <scope>NUCLEOTIDE SEQUENCE [LARGE SCALE GENOMIC DNA]</scope>
    <source>
        <strain evidence="4 5">EAF2021</strain>
    </source>
</reference>
<comment type="caution">
    <text evidence="4">The sequence shown here is derived from an EMBL/GenBank/DDBJ whole genome shotgun (WGS) entry which is preliminary data.</text>
</comment>
<evidence type="ECO:0000259" key="3">
    <source>
        <dbReference type="Pfam" id="PF03388"/>
    </source>
</evidence>
<dbReference type="EMBL" id="JAPFFF010000005">
    <property type="protein sequence ID" value="KAK8889200.1"/>
    <property type="molecule type" value="Genomic_DNA"/>
</dbReference>
<keyword evidence="5" id="KW-1185">Reference proteome</keyword>
<keyword evidence="2" id="KW-0472">Membrane</keyword>
<keyword evidence="2" id="KW-0812">Transmembrane</keyword>
<organism evidence="4 5">
    <name type="scientific">Tritrichomonas musculus</name>
    <dbReference type="NCBI Taxonomy" id="1915356"/>
    <lineage>
        <taxon>Eukaryota</taxon>
        <taxon>Metamonada</taxon>
        <taxon>Parabasalia</taxon>
        <taxon>Tritrichomonadida</taxon>
        <taxon>Tritrichomonadidae</taxon>
        <taxon>Tritrichomonas</taxon>
    </lineage>
</organism>
<keyword evidence="2" id="KW-1133">Transmembrane helix</keyword>